<keyword evidence="4" id="KW-0804">Transcription</keyword>
<dbReference type="Pfam" id="PF08220">
    <property type="entry name" value="HTH_DeoR"/>
    <property type="match status" value="1"/>
</dbReference>
<feature type="domain" description="HTH deoR-type" evidence="5">
    <location>
        <begin position="3"/>
        <end position="58"/>
    </location>
</feature>
<dbReference type="SMART" id="SM00420">
    <property type="entry name" value="HTH_DEOR"/>
    <property type="match status" value="1"/>
</dbReference>
<dbReference type="PROSITE" id="PS51000">
    <property type="entry name" value="HTH_DEOR_2"/>
    <property type="match status" value="1"/>
</dbReference>
<dbReference type="InterPro" id="IPR018356">
    <property type="entry name" value="Tscrpt_reg_HTH_DeoR_CS"/>
</dbReference>
<gene>
    <name evidence="6" type="ORF">HNQ50_001188</name>
</gene>
<dbReference type="SUPFAM" id="SSF100950">
    <property type="entry name" value="NagB/RpiA/CoA transferase-like"/>
    <property type="match status" value="1"/>
</dbReference>
<proteinExistence type="predicted"/>
<reference evidence="6 7" key="1">
    <citation type="submission" date="2020-08" db="EMBL/GenBank/DDBJ databases">
        <title>Genomic Encyclopedia of Type Strains, Phase IV (KMG-IV): sequencing the most valuable type-strain genomes for metagenomic binning, comparative biology and taxonomic classification.</title>
        <authorList>
            <person name="Goeker M."/>
        </authorList>
    </citation>
    <scope>NUCLEOTIDE SEQUENCE [LARGE SCALE GENOMIC DNA]</scope>
    <source>
        <strain evidence="6 7">DSM 18233</strain>
    </source>
</reference>
<keyword evidence="1" id="KW-0678">Repressor</keyword>
<dbReference type="RefSeq" id="WP_184098523.1">
    <property type="nucleotide sequence ID" value="NZ_JACHHN010000002.1"/>
</dbReference>
<protein>
    <submittedName>
        <fullName evidence="6">DeoR/GlpR family transcriptional regulator of sugar metabolism</fullName>
    </submittedName>
</protein>
<dbReference type="InterPro" id="IPR050313">
    <property type="entry name" value="Carb_Metab_HTH_regulators"/>
</dbReference>
<accession>A0A840RDF7</accession>
<dbReference type="PANTHER" id="PTHR30363">
    <property type="entry name" value="HTH-TYPE TRANSCRIPTIONAL REGULATOR SRLR-RELATED"/>
    <property type="match status" value="1"/>
</dbReference>
<dbReference type="GO" id="GO:0003677">
    <property type="term" value="F:DNA binding"/>
    <property type="evidence" value="ECO:0007669"/>
    <property type="project" value="UniProtKB-KW"/>
</dbReference>
<dbReference type="SUPFAM" id="SSF46785">
    <property type="entry name" value="Winged helix' DNA-binding domain"/>
    <property type="match status" value="1"/>
</dbReference>
<dbReference type="InterPro" id="IPR037171">
    <property type="entry name" value="NagB/RpiA_transferase-like"/>
</dbReference>
<keyword evidence="2" id="KW-0805">Transcription regulation</keyword>
<dbReference type="SMART" id="SM01134">
    <property type="entry name" value="DeoRC"/>
    <property type="match status" value="1"/>
</dbReference>
<name>A0A840RDF7_9NEIS</name>
<dbReference type="PROSITE" id="PS00894">
    <property type="entry name" value="HTH_DEOR_1"/>
    <property type="match status" value="1"/>
</dbReference>
<dbReference type="Gene3D" id="3.40.50.1360">
    <property type="match status" value="1"/>
</dbReference>
<dbReference type="InterPro" id="IPR014036">
    <property type="entry name" value="DeoR-like_C"/>
</dbReference>
<dbReference type="GO" id="GO:0003700">
    <property type="term" value="F:DNA-binding transcription factor activity"/>
    <property type="evidence" value="ECO:0007669"/>
    <property type="project" value="InterPro"/>
</dbReference>
<evidence type="ECO:0000256" key="4">
    <source>
        <dbReference type="ARBA" id="ARBA00023163"/>
    </source>
</evidence>
<comment type="caution">
    <text evidence="6">The sequence shown here is derived from an EMBL/GenBank/DDBJ whole genome shotgun (WGS) entry which is preliminary data.</text>
</comment>
<dbReference type="Proteomes" id="UP000543030">
    <property type="component" value="Unassembled WGS sequence"/>
</dbReference>
<dbReference type="Gene3D" id="1.10.10.10">
    <property type="entry name" value="Winged helix-like DNA-binding domain superfamily/Winged helix DNA-binding domain"/>
    <property type="match status" value="1"/>
</dbReference>
<evidence type="ECO:0000259" key="5">
    <source>
        <dbReference type="PROSITE" id="PS51000"/>
    </source>
</evidence>
<dbReference type="AlphaFoldDB" id="A0A840RDF7"/>
<evidence type="ECO:0000256" key="3">
    <source>
        <dbReference type="ARBA" id="ARBA00023125"/>
    </source>
</evidence>
<evidence type="ECO:0000313" key="7">
    <source>
        <dbReference type="Proteomes" id="UP000543030"/>
    </source>
</evidence>
<dbReference type="InterPro" id="IPR036388">
    <property type="entry name" value="WH-like_DNA-bd_sf"/>
</dbReference>
<dbReference type="Pfam" id="PF00455">
    <property type="entry name" value="DeoRC"/>
    <property type="match status" value="1"/>
</dbReference>
<evidence type="ECO:0000313" key="6">
    <source>
        <dbReference type="EMBL" id="MBB5190466.1"/>
    </source>
</evidence>
<dbReference type="InterPro" id="IPR001034">
    <property type="entry name" value="DeoR_HTH"/>
</dbReference>
<dbReference type="PRINTS" id="PR00037">
    <property type="entry name" value="HTHLACR"/>
</dbReference>
<sequence length="257" mass="27912">MFTEERHQTILDYLAEQGRVTVLELAQRLQVSDDTVRRDLRALDELGFLQKTHGGAVSLEVPRMARAQRAQVLPQIKQQLAQAVVTHIEPGQTLMLDAGQSVLAVAQALPDMPLTVITHALDIANALSQRPQIRLILAGGLWDARQRLFAGAQTVTQIQTLRADWAIMGACAVHEKLGLTASDAADAEVKRAMLAASAQTILVADHSKTGRSEPFFVCPAQHFTHWFTDRAPGWVNAPAGLQVIGAGHVSINTEKTA</sequence>
<organism evidence="6 7">
    <name type="scientific">Silvimonas terrae</name>
    <dbReference type="NCBI Taxonomy" id="300266"/>
    <lineage>
        <taxon>Bacteria</taxon>
        <taxon>Pseudomonadati</taxon>
        <taxon>Pseudomonadota</taxon>
        <taxon>Betaproteobacteria</taxon>
        <taxon>Neisseriales</taxon>
        <taxon>Chitinibacteraceae</taxon>
        <taxon>Silvimonas</taxon>
    </lineage>
</organism>
<dbReference type="EMBL" id="JACHHN010000002">
    <property type="protein sequence ID" value="MBB5190466.1"/>
    <property type="molecule type" value="Genomic_DNA"/>
</dbReference>
<keyword evidence="7" id="KW-1185">Reference proteome</keyword>
<dbReference type="InterPro" id="IPR036390">
    <property type="entry name" value="WH_DNA-bd_sf"/>
</dbReference>
<evidence type="ECO:0000256" key="1">
    <source>
        <dbReference type="ARBA" id="ARBA00022491"/>
    </source>
</evidence>
<evidence type="ECO:0000256" key="2">
    <source>
        <dbReference type="ARBA" id="ARBA00023015"/>
    </source>
</evidence>
<dbReference type="PANTHER" id="PTHR30363:SF4">
    <property type="entry name" value="GLYCEROL-3-PHOSPHATE REGULON REPRESSOR"/>
    <property type="match status" value="1"/>
</dbReference>
<keyword evidence="3" id="KW-0238">DNA-binding</keyword>